<keyword evidence="5 10" id="KW-0540">Nuclease</keyword>
<evidence type="ECO:0000256" key="6">
    <source>
        <dbReference type="ARBA" id="ARBA00022723"/>
    </source>
</evidence>
<evidence type="ECO:0000313" key="13">
    <source>
        <dbReference type="EMBL" id="ATH97239.1"/>
    </source>
</evidence>
<evidence type="ECO:0000259" key="12">
    <source>
        <dbReference type="PROSITE" id="PS50879"/>
    </source>
</evidence>
<dbReference type="PANTHER" id="PTHR10642:SF26">
    <property type="entry name" value="RIBONUCLEASE H1"/>
    <property type="match status" value="1"/>
</dbReference>
<dbReference type="PANTHER" id="PTHR10642">
    <property type="entry name" value="RIBONUCLEASE H1"/>
    <property type="match status" value="1"/>
</dbReference>
<evidence type="ECO:0000256" key="2">
    <source>
        <dbReference type="ARBA" id="ARBA00005300"/>
    </source>
</evidence>
<keyword evidence="10" id="KW-0963">Cytoplasm</keyword>
<dbReference type="PROSITE" id="PS50879">
    <property type="entry name" value="RNASE_H_1"/>
    <property type="match status" value="1"/>
</dbReference>
<accession>A0ABN5DTH7</accession>
<dbReference type="InterPro" id="IPR050092">
    <property type="entry name" value="RNase_H"/>
</dbReference>
<evidence type="ECO:0000313" key="14">
    <source>
        <dbReference type="Proteomes" id="UP000815698"/>
    </source>
</evidence>
<dbReference type="EMBL" id="CP023482">
    <property type="protein sequence ID" value="ATH97239.1"/>
    <property type="molecule type" value="Genomic_DNA"/>
</dbReference>
<feature type="binding site" evidence="10">
    <location>
        <position position="8"/>
    </location>
    <ligand>
        <name>Mg(2+)</name>
        <dbReference type="ChEBI" id="CHEBI:18420"/>
        <label>2</label>
    </ligand>
</feature>
<comment type="subcellular location">
    <subcellularLocation>
        <location evidence="10">Cytoplasm</location>
    </subcellularLocation>
</comment>
<evidence type="ECO:0000256" key="4">
    <source>
        <dbReference type="ARBA" id="ARBA00012180"/>
    </source>
</evidence>
<organism evidence="13 14">
    <name type="scientific">Dermabacter jinjuensis</name>
    <dbReference type="NCBI Taxonomy" id="1667168"/>
    <lineage>
        <taxon>Bacteria</taxon>
        <taxon>Bacillati</taxon>
        <taxon>Actinomycetota</taxon>
        <taxon>Actinomycetes</taxon>
        <taxon>Micrococcales</taxon>
        <taxon>Dermabacteraceae</taxon>
        <taxon>Dermabacter</taxon>
    </lineage>
</organism>
<feature type="binding site" evidence="10">
    <location>
        <position position="69"/>
    </location>
    <ligand>
        <name>Mg(2+)</name>
        <dbReference type="ChEBI" id="CHEBI:18420"/>
        <label>1</label>
    </ligand>
</feature>
<evidence type="ECO:0000256" key="5">
    <source>
        <dbReference type="ARBA" id="ARBA00022722"/>
    </source>
</evidence>
<feature type="binding site" evidence="10">
    <location>
        <position position="43"/>
    </location>
    <ligand>
        <name>Mg(2+)</name>
        <dbReference type="ChEBI" id="CHEBI:18420"/>
        <label>1</label>
    </ligand>
</feature>
<evidence type="ECO:0000256" key="1">
    <source>
        <dbReference type="ARBA" id="ARBA00000077"/>
    </source>
</evidence>
<evidence type="ECO:0000256" key="8">
    <source>
        <dbReference type="ARBA" id="ARBA00022801"/>
    </source>
</evidence>
<dbReference type="Gene3D" id="3.30.420.10">
    <property type="entry name" value="Ribonuclease H-like superfamily/Ribonuclease H"/>
    <property type="match status" value="1"/>
</dbReference>
<reference evidence="13 14" key="1">
    <citation type="journal article" date="2016" name="Int. J. Syst. Evol. Microbiol.">
        <title>Dermabacter jinjuensis sp. nov., a novel species of the genus Dermabacter isolated from a clinical specimen.</title>
        <authorList>
            <person name="Park Y.K."/>
            <person name="Lee K.M."/>
            <person name="Lee W.K."/>
            <person name="Cho M.J."/>
            <person name="Lee H.S."/>
            <person name="Cho Y.G."/>
            <person name="Lee Y.C."/>
            <person name="Lee W.K."/>
            <person name="Seong W.K."/>
            <person name="Hwang K.J."/>
        </authorList>
    </citation>
    <scope>NUCLEOTIDE SEQUENCE [LARGE SCALE GENOMIC DNA]</scope>
    <source>
        <strain evidence="13 14">32T</strain>
    </source>
</reference>
<comment type="function">
    <text evidence="10">Endonuclease that specifically degrades the RNA of RNA-DNA hybrids.</text>
</comment>
<feature type="binding site" evidence="10">
    <location>
        <position position="133"/>
    </location>
    <ligand>
        <name>Mg(2+)</name>
        <dbReference type="ChEBI" id="CHEBI:18420"/>
        <label>2</label>
    </ligand>
</feature>
<dbReference type="RefSeq" id="WP_034374537.1">
    <property type="nucleotide sequence ID" value="NZ_CP023482.1"/>
</dbReference>
<comment type="similarity">
    <text evidence="2 10">Belongs to the RNase H family.</text>
</comment>
<dbReference type="InterPro" id="IPR002156">
    <property type="entry name" value="RNaseH_domain"/>
</dbReference>
<dbReference type="Proteomes" id="UP000815698">
    <property type="component" value="Chromosome"/>
</dbReference>
<keyword evidence="6 10" id="KW-0479">Metal-binding</keyword>
<evidence type="ECO:0000256" key="10">
    <source>
        <dbReference type="HAMAP-Rule" id="MF_00042"/>
    </source>
</evidence>
<comment type="catalytic activity">
    <reaction evidence="1 10">
        <text>Endonucleolytic cleavage to 5'-phosphomonoester.</text>
        <dbReference type="EC" id="3.1.26.4"/>
    </reaction>
</comment>
<keyword evidence="9 10" id="KW-0460">Magnesium</keyword>
<keyword evidence="7 10" id="KW-0255">Endonuclease</keyword>
<dbReference type="InterPro" id="IPR012337">
    <property type="entry name" value="RNaseH-like_sf"/>
</dbReference>
<comment type="cofactor">
    <cofactor evidence="10">
        <name>Mg(2+)</name>
        <dbReference type="ChEBI" id="CHEBI:18420"/>
    </cofactor>
    <text evidence="10">Binds 1 Mg(2+) ion per subunit. May bind a second metal ion at a regulatory site, or after substrate binding.</text>
</comment>
<feature type="domain" description="RNase H type-1" evidence="12">
    <location>
        <begin position="1"/>
        <end position="141"/>
    </location>
</feature>
<dbReference type="HAMAP" id="MF_00042">
    <property type="entry name" value="RNase_H"/>
    <property type="match status" value="1"/>
</dbReference>
<keyword evidence="14" id="KW-1185">Reference proteome</keyword>
<gene>
    <name evidence="10" type="primary">rnhA</name>
    <name evidence="13" type="ORF">COP05_09195</name>
</gene>
<feature type="region of interest" description="Disordered" evidence="11">
    <location>
        <begin position="146"/>
        <end position="178"/>
    </location>
</feature>
<dbReference type="SUPFAM" id="SSF53098">
    <property type="entry name" value="Ribonuclease H-like"/>
    <property type="match status" value="1"/>
</dbReference>
<sequence length="280" mass="29792">MTITAAADGSALGNPGPTGWAWYVSEDCWSAGGSAHGTNNIGELTAVRELLSQSREAGLAGEDLVILCDSQYVINSVTKWMPGWKKKGWKKKDGKPVLNVELMQAIDREMQGRSVRFEWVKGHAGNEMNEAADEHARAAATAYQKGTAPNEGSGFTGVTSGAGAEQGAARPGAEEQVPTPASLERSLWLGSASPLASLGEDPHLIDTRARTMTAEEWAKGVEALRGRGVSVSGDVTAREIGPHLHLVDTVLEAAGRKFRIVTVRGGNELRILHQQWSALS</sequence>
<evidence type="ECO:0000256" key="11">
    <source>
        <dbReference type="SAM" id="MobiDB-lite"/>
    </source>
</evidence>
<dbReference type="InterPro" id="IPR036397">
    <property type="entry name" value="RNaseH_sf"/>
</dbReference>
<dbReference type="CDD" id="cd09278">
    <property type="entry name" value="RNase_HI_prokaryote_like"/>
    <property type="match status" value="1"/>
</dbReference>
<evidence type="ECO:0000256" key="7">
    <source>
        <dbReference type="ARBA" id="ARBA00022759"/>
    </source>
</evidence>
<dbReference type="EC" id="3.1.26.4" evidence="4 10"/>
<protein>
    <recommendedName>
        <fullName evidence="4 10">Ribonuclease H</fullName>
        <shortName evidence="10">RNase H</shortName>
        <ecNumber evidence="4 10">3.1.26.4</ecNumber>
    </recommendedName>
</protein>
<dbReference type="InterPro" id="IPR022892">
    <property type="entry name" value="RNaseHI"/>
</dbReference>
<feature type="binding site" evidence="10">
    <location>
        <position position="8"/>
    </location>
    <ligand>
        <name>Mg(2+)</name>
        <dbReference type="ChEBI" id="CHEBI:18420"/>
        <label>1</label>
    </ligand>
</feature>
<dbReference type="Pfam" id="PF00075">
    <property type="entry name" value="RNase_H"/>
    <property type="match status" value="1"/>
</dbReference>
<evidence type="ECO:0000256" key="3">
    <source>
        <dbReference type="ARBA" id="ARBA00011245"/>
    </source>
</evidence>
<comment type="subunit">
    <text evidence="3 10">Monomer.</text>
</comment>
<evidence type="ECO:0000256" key="9">
    <source>
        <dbReference type="ARBA" id="ARBA00022842"/>
    </source>
</evidence>
<name>A0ABN5DTH7_9MICO</name>
<proteinExistence type="inferred from homology"/>
<keyword evidence="8 10" id="KW-0378">Hydrolase</keyword>